<dbReference type="PROSITE" id="PS51257">
    <property type="entry name" value="PROKAR_LIPOPROTEIN"/>
    <property type="match status" value="1"/>
</dbReference>
<dbReference type="EMBL" id="CP089982">
    <property type="protein sequence ID" value="WXA95563.1"/>
    <property type="molecule type" value="Genomic_DNA"/>
</dbReference>
<evidence type="ECO:0000256" key="2">
    <source>
        <dbReference type="ARBA" id="ARBA00022670"/>
    </source>
</evidence>
<sequence>MKRTILLCLLGGVAVACSDSSNPTNTKQTGDHVDPAVAQTGLTVSGWSKLDAALRARTLSAGPAEKPESSKTISIFVESKDPEATRRNVVAAGGTVGTVAGDVMTARVSKEAIAAIANTAPVTRLEGGVPLRRKLDKALAAVKADQVHAGAKPLPGFFKGAGVLVGVVDDGLEPQHAAFKKANGTTRVRAIWNQAGVGAAPAGFSYGTECTAAQIDDKTCTYQSIKAHGTHVTGIAAGGPVPGASYVGVAPEADIAFVEIGNPPGISDDVEALSTSMCDAVAYLFKQADALKEPAVVNLSLGEHSGPHDGSSLGDKCLDNLSGPGKIIVAAAGNEGGGSVNPLEGTPVVVHASATASSSPIVLKFLPGHTEDPETKKDIVQVSANLWTDSNVTLSVRVGLQTSGAPVFSNPVTIGTQLPATKLSAASLELGPVAGAGTASPAGPRNIAISLADENKDEMEGRAIWLLEVTGNGHFDAFIDTTQQGGFIASGQAPGVTVDSNMTIGSPASAAKVLAVGSFVSRNSWTSSDGQPQLQKDGPDDALVTIGALSTFSSHGPMRNPAAATKPDITAPGEVLVAALNPSAPEDPKQVVKAGTDGFVAMQGTSMASPMAAGVVALLLQRDSKLTVDDVRGILDRTAVKPEGVQDLPNTAWGRGKIDALAALTDKRLSSADSSSDSGGCSVSPAGNVFSGIAALTCGIGVLLMRRRRREPS</sequence>
<dbReference type="InterPro" id="IPR000209">
    <property type="entry name" value="Peptidase_S8/S53_dom"/>
</dbReference>
<evidence type="ECO:0000256" key="6">
    <source>
        <dbReference type="RuleBase" id="RU003355"/>
    </source>
</evidence>
<evidence type="ECO:0000259" key="8">
    <source>
        <dbReference type="Pfam" id="PF00082"/>
    </source>
</evidence>
<dbReference type="PROSITE" id="PS00136">
    <property type="entry name" value="SUBTILASE_ASP"/>
    <property type="match status" value="1"/>
</dbReference>
<comment type="similarity">
    <text evidence="1 5 6">Belongs to the peptidase S8 family.</text>
</comment>
<feature type="active site" description="Charge relay system" evidence="5">
    <location>
        <position position="228"/>
    </location>
</feature>
<keyword evidence="3 5" id="KW-0378">Hydrolase</keyword>
<reference evidence="9 10" key="1">
    <citation type="submission" date="2021-12" db="EMBL/GenBank/DDBJ databases">
        <title>Discovery of the Pendulisporaceae a myxobacterial family with distinct sporulation behavior and unique specialized metabolism.</title>
        <authorList>
            <person name="Garcia R."/>
            <person name="Popoff A."/>
            <person name="Bader C.D."/>
            <person name="Loehr J."/>
            <person name="Walesch S."/>
            <person name="Walt C."/>
            <person name="Boldt J."/>
            <person name="Bunk B."/>
            <person name="Haeckl F.J.F.P.J."/>
            <person name="Gunesch A.P."/>
            <person name="Birkelbach J."/>
            <person name="Nuebel U."/>
            <person name="Pietschmann T."/>
            <person name="Bach T."/>
            <person name="Mueller R."/>
        </authorList>
    </citation>
    <scope>NUCLEOTIDE SEQUENCE [LARGE SCALE GENOMIC DNA]</scope>
    <source>
        <strain evidence="9 10">MSr12523</strain>
    </source>
</reference>
<proteinExistence type="inferred from homology"/>
<dbReference type="PROSITE" id="PS51892">
    <property type="entry name" value="SUBTILASE"/>
    <property type="match status" value="1"/>
</dbReference>
<keyword evidence="2 5" id="KW-0645">Protease</keyword>
<dbReference type="InterPro" id="IPR036852">
    <property type="entry name" value="Peptidase_S8/S53_dom_sf"/>
</dbReference>
<dbReference type="InterPro" id="IPR022398">
    <property type="entry name" value="Peptidase_S8_His-AS"/>
</dbReference>
<dbReference type="PRINTS" id="PR00723">
    <property type="entry name" value="SUBTILISIN"/>
</dbReference>
<evidence type="ECO:0000256" key="3">
    <source>
        <dbReference type="ARBA" id="ARBA00022801"/>
    </source>
</evidence>
<dbReference type="SUPFAM" id="SSF52743">
    <property type="entry name" value="Subtilisin-like"/>
    <property type="match status" value="1"/>
</dbReference>
<feature type="domain" description="Peptidase S8/S53" evidence="8">
    <location>
        <begin position="160"/>
        <end position="342"/>
    </location>
</feature>
<dbReference type="PANTHER" id="PTHR43806:SF11">
    <property type="entry name" value="CEREVISIN-RELATED"/>
    <property type="match status" value="1"/>
</dbReference>
<evidence type="ECO:0000256" key="4">
    <source>
        <dbReference type="ARBA" id="ARBA00022825"/>
    </source>
</evidence>
<evidence type="ECO:0000256" key="7">
    <source>
        <dbReference type="SAM" id="SignalP"/>
    </source>
</evidence>
<name>A0ABZ2KA56_9BACT</name>
<feature type="active site" description="Charge relay system" evidence="5">
    <location>
        <position position="606"/>
    </location>
</feature>
<feature type="chain" id="PRO_5047275147" evidence="7">
    <location>
        <begin position="19"/>
        <end position="713"/>
    </location>
</feature>
<gene>
    <name evidence="9" type="ORF">LZC95_01735</name>
</gene>
<dbReference type="InterPro" id="IPR023827">
    <property type="entry name" value="Peptidase_S8_Asp-AS"/>
</dbReference>
<dbReference type="InterPro" id="IPR050131">
    <property type="entry name" value="Peptidase_S8_subtilisin-like"/>
</dbReference>
<feature type="signal peptide" evidence="7">
    <location>
        <begin position="1"/>
        <end position="18"/>
    </location>
</feature>
<dbReference type="PROSITE" id="PS00138">
    <property type="entry name" value="SUBTILASE_SER"/>
    <property type="match status" value="1"/>
</dbReference>
<organism evidence="9 10">
    <name type="scientific">Pendulispora brunnea</name>
    <dbReference type="NCBI Taxonomy" id="2905690"/>
    <lineage>
        <taxon>Bacteria</taxon>
        <taxon>Pseudomonadati</taxon>
        <taxon>Myxococcota</taxon>
        <taxon>Myxococcia</taxon>
        <taxon>Myxococcales</taxon>
        <taxon>Sorangiineae</taxon>
        <taxon>Pendulisporaceae</taxon>
        <taxon>Pendulispora</taxon>
    </lineage>
</organism>
<keyword evidence="10" id="KW-1185">Reference proteome</keyword>
<keyword evidence="4 5" id="KW-0720">Serine protease</keyword>
<keyword evidence="7" id="KW-0732">Signal</keyword>
<feature type="domain" description="Peptidase S8/S53" evidence="8">
    <location>
        <begin position="496"/>
        <end position="642"/>
    </location>
</feature>
<protein>
    <submittedName>
        <fullName evidence="9">S8 family serine peptidase</fullName>
    </submittedName>
</protein>
<dbReference type="RefSeq" id="WP_394846168.1">
    <property type="nucleotide sequence ID" value="NZ_CP089982.1"/>
</dbReference>
<dbReference type="PROSITE" id="PS00137">
    <property type="entry name" value="SUBTILASE_HIS"/>
    <property type="match status" value="1"/>
</dbReference>
<accession>A0ABZ2KA56</accession>
<evidence type="ECO:0000313" key="9">
    <source>
        <dbReference type="EMBL" id="WXA95563.1"/>
    </source>
</evidence>
<dbReference type="PANTHER" id="PTHR43806">
    <property type="entry name" value="PEPTIDASE S8"/>
    <property type="match status" value="1"/>
</dbReference>
<feature type="active site" description="Charge relay system" evidence="5">
    <location>
        <position position="169"/>
    </location>
</feature>
<dbReference type="InterPro" id="IPR015500">
    <property type="entry name" value="Peptidase_S8_subtilisin-rel"/>
</dbReference>
<dbReference type="Proteomes" id="UP001379533">
    <property type="component" value="Chromosome"/>
</dbReference>
<evidence type="ECO:0000256" key="1">
    <source>
        <dbReference type="ARBA" id="ARBA00011073"/>
    </source>
</evidence>
<evidence type="ECO:0000256" key="5">
    <source>
        <dbReference type="PROSITE-ProRule" id="PRU01240"/>
    </source>
</evidence>
<evidence type="ECO:0000313" key="10">
    <source>
        <dbReference type="Proteomes" id="UP001379533"/>
    </source>
</evidence>
<dbReference type="Gene3D" id="3.40.50.200">
    <property type="entry name" value="Peptidase S8/S53 domain"/>
    <property type="match status" value="2"/>
</dbReference>
<dbReference type="InterPro" id="IPR023828">
    <property type="entry name" value="Peptidase_S8_Ser-AS"/>
</dbReference>
<dbReference type="Pfam" id="PF00082">
    <property type="entry name" value="Peptidase_S8"/>
    <property type="match status" value="2"/>
</dbReference>